<proteinExistence type="predicted"/>
<evidence type="ECO:0000313" key="5">
    <source>
        <dbReference type="EMBL" id="PVY44723.1"/>
    </source>
</evidence>
<dbReference type="PROSITE" id="PS50949">
    <property type="entry name" value="HTH_GNTR"/>
    <property type="match status" value="1"/>
</dbReference>
<dbReference type="CDD" id="cd06267">
    <property type="entry name" value="PBP1_LacI_sugar_binding-like"/>
    <property type="match status" value="1"/>
</dbReference>
<dbReference type="Gene3D" id="3.40.50.2300">
    <property type="match status" value="2"/>
</dbReference>
<dbReference type="InterPro" id="IPR036388">
    <property type="entry name" value="WH-like_DNA-bd_sf"/>
</dbReference>
<dbReference type="InterPro" id="IPR036390">
    <property type="entry name" value="WH_DNA-bd_sf"/>
</dbReference>
<accession>A0A2U1B7R7</accession>
<sequence length="368" mass="41175">MAVASGQRNTRHGELKEMLLREIRNSGINTRLPSENELSRQFGVCRATVNKVMVELERERYIIRRRGKGTFVIPRDQKLENGNPLLGGGRIVSVYPDFFSYSDWEMTHRIELAALKNNCELVSLKLQPDSDLESLFELLEREERIAGAIIRIGFNLTGTLVKRLEAAGIPMVVLLPPPEFGGKLAFVYGDNRRSGYLKMECLLRHGHRRIGYVSDQPLQSAGALHLEGVKQALYEYKLNYRDLKRSELRIGNWSNPLTAGYRIAADLLDRYDLTALLTDSLPGAFGALRVLYERGLNCPGDVSIVTVGKFFGLEELGCPALTTTEVPGQQVVDRAFELLLKPGQGGLVNPIEPVLVERESVRDLRGAQ</sequence>
<dbReference type="InterPro" id="IPR028082">
    <property type="entry name" value="Peripla_BP_I"/>
</dbReference>
<feature type="domain" description="HTH gntR-type" evidence="4">
    <location>
        <begin position="9"/>
        <end position="75"/>
    </location>
</feature>
<dbReference type="EMBL" id="QEKH01000005">
    <property type="protein sequence ID" value="PVY44723.1"/>
    <property type="molecule type" value="Genomic_DNA"/>
</dbReference>
<keyword evidence="3" id="KW-0804">Transcription</keyword>
<dbReference type="Pfam" id="PF00392">
    <property type="entry name" value="GntR"/>
    <property type="match status" value="1"/>
</dbReference>
<evidence type="ECO:0000259" key="4">
    <source>
        <dbReference type="PROSITE" id="PS50949"/>
    </source>
</evidence>
<dbReference type="AlphaFoldDB" id="A0A2U1B7R7"/>
<dbReference type="SUPFAM" id="SSF46785">
    <property type="entry name" value="Winged helix' DNA-binding domain"/>
    <property type="match status" value="1"/>
</dbReference>
<name>A0A2U1B7R7_9BACT</name>
<evidence type="ECO:0000256" key="3">
    <source>
        <dbReference type="ARBA" id="ARBA00023163"/>
    </source>
</evidence>
<comment type="caution">
    <text evidence="5">The sequence shown here is derived from an EMBL/GenBank/DDBJ whole genome shotgun (WGS) entry which is preliminary data.</text>
</comment>
<evidence type="ECO:0000313" key="6">
    <source>
        <dbReference type="Proteomes" id="UP000245959"/>
    </source>
</evidence>
<gene>
    <name evidence="5" type="ORF">C8D82_10552</name>
</gene>
<dbReference type="InterPro" id="IPR046335">
    <property type="entry name" value="LacI/GalR-like_sensor"/>
</dbReference>
<dbReference type="SUPFAM" id="SSF53822">
    <property type="entry name" value="Periplasmic binding protein-like I"/>
    <property type="match status" value="1"/>
</dbReference>
<dbReference type="GO" id="GO:0000976">
    <property type="term" value="F:transcription cis-regulatory region binding"/>
    <property type="evidence" value="ECO:0007669"/>
    <property type="project" value="TreeGrafter"/>
</dbReference>
<protein>
    <submittedName>
        <fullName evidence="5">DNA-binding LacI/PurR family transcriptional regulator</fullName>
    </submittedName>
</protein>
<dbReference type="Proteomes" id="UP000245959">
    <property type="component" value="Unassembled WGS sequence"/>
</dbReference>
<organism evidence="5 6">
    <name type="scientific">Victivallis vadensis</name>
    <dbReference type="NCBI Taxonomy" id="172901"/>
    <lineage>
        <taxon>Bacteria</taxon>
        <taxon>Pseudomonadati</taxon>
        <taxon>Lentisphaerota</taxon>
        <taxon>Lentisphaeria</taxon>
        <taxon>Victivallales</taxon>
        <taxon>Victivallaceae</taxon>
        <taxon>Victivallis</taxon>
    </lineage>
</organism>
<dbReference type="GO" id="GO:0003700">
    <property type="term" value="F:DNA-binding transcription factor activity"/>
    <property type="evidence" value="ECO:0007669"/>
    <property type="project" value="InterPro"/>
</dbReference>
<dbReference type="SMART" id="SM00345">
    <property type="entry name" value="HTH_GNTR"/>
    <property type="match status" value="1"/>
</dbReference>
<dbReference type="Gene3D" id="1.10.10.10">
    <property type="entry name" value="Winged helix-like DNA-binding domain superfamily/Winged helix DNA-binding domain"/>
    <property type="match status" value="1"/>
</dbReference>
<dbReference type="Pfam" id="PF13377">
    <property type="entry name" value="Peripla_BP_3"/>
    <property type="match status" value="1"/>
</dbReference>
<dbReference type="PANTHER" id="PTHR30146">
    <property type="entry name" value="LACI-RELATED TRANSCRIPTIONAL REPRESSOR"/>
    <property type="match status" value="1"/>
</dbReference>
<reference evidence="5 6" key="1">
    <citation type="submission" date="2018-04" db="EMBL/GenBank/DDBJ databases">
        <title>Genomic Encyclopedia of Type Strains, Phase IV (KMG-IV): sequencing the most valuable type-strain genomes for metagenomic binning, comparative biology and taxonomic classification.</title>
        <authorList>
            <person name="Goeker M."/>
        </authorList>
    </citation>
    <scope>NUCLEOTIDE SEQUENCE [LARGE SCALE GENOMIC DNA]</scope>
    <source>
        <strain evidence="5 6">DSM 14823</strain>
    </source>
</reference>
<keyword evidence="1" id="KW-0805">Transcription regulation</keyword>
<dbReference type="InterPro" id="IPR000524">
    <property type="entry name" value="Tscrpt_reg_HTH_GntR"/>
</dbReference>
<evidence type="ECO:0000256" key="2">
    <source>
        <dbReference type="ARBA" id="ARBA00023125"/>
    </source>
</evidence>
<dbReference type="PRINTS" id="PR00035">
    <property type="entry name" value="HTHGNTR"/>
</dbReference>
<dbReference type="OrthoDB" id="5450856at2"/>
<keyword evidence="2 5" id="KW-0238">DNA-binding</keyword>
<evidence type="ECO:0000256" key="1">
    <source>
        <dbReference type="ARBA" id="ARBA00023015"/>
    </source>
</evidence>
<keyword evidence="6" id="KW-1185">Reference proteome</keyword>
<dbReference type="PANTHER" id="PTHR30146:SF109">
    <property type="entry name" value="HTH-TYPE TRANSCRIPTIONAL REGULATOR GALS"/>
    <property type="match status" value="1"/>
</dbReference>